<dbReference type="SMART" id="SM00387">
    <property type="entry name" value="HATPase_c"/>
    <property type="match status" value="1"/>
</dbReference>
<evidence type="ECO:0000256" key="1">
    <source>
        <dbReference type="ARBA" id="ARBA00000085"/>
    </source>
</evidence>
<dbReference type="GO" id="GO:0000155">
    <property type="term" value="F:phosphorelay sensor kinase activity"/>
    <property type="evidence" value="ECO:0007669"/>
    <property type="project" value="InterPro"/>
</dbReference>
<keyword evidence="4" id="KW-0597">Phosphoprotein</keyword>
<dbReference type="EC" id="2.7.13.3" evidence="3"/>
<evidence type="ECO:0000313" key="14">
    <source>
        <dbReference type="Proteomes" id="UP000228495"/>
    </source>
</evidence>
<evidence type="ECO:0000313" key="13">
    <source>
        <dbReference type="EMBL" id="PIP56419.1"/>
    </source>
</evidence>
<keyword evidence="5" id="KW-0808">Transferase</keyword>
<reference evidence="13 14" key="1">
    <citation type="submission" date="2017-09" db="EMBL/GenBank/DDBJ databases">
        <title>Depth-based differentiation of microbial function through sediment-hosted aquifers and enrichment of novel symbionts in the deep terrestrial subsurface.</title>
        <authorList>
            <person name="Probst A.J."/>
            <person name="Ladd B."/>
            <person name="Jarett J.K."/>
            <person name="Geller-Mcgrath D.E."/>
            <person name="Sieber C.M."/>
            <person name="Emerson J.B."/>
            <person name="Anantharaman K."/>
            <person name="Thomas B.C."/>
            <person name="Malmstrom R."/>
            <person name="Stieglmeier M."/>
            <person name="Klingl A."/>
            <person name="Woyke T."/>
            <person name="Ryan C.M."/>
            <person name="Banfield J.F."/>
        </authorList>
    </citation>
    <scope>NUCLEOTIDE SEQUENCE [LARGE SCALE GENOMIC DNA]</scope>
    <source>
        <strain evidence="13">CG22_combo_CG10-13_8_21_14_all_39_12</strain>
    </source>
</reference>
<dbReference type="InterPro" id="IPR003594">
    <property type="entry name" value="HATPase_dom"/>
</dbReference>
<dbReference type="FunFam" id="1.10.287.130:FF:000001">
    <property type="entry name" value="Two-component sensor histidine kinase"/>
    <property type="match status" value="1"/>
</dbReference>
<dbReference type="InterPro" id="IPR000014">
    <property type="entry name" value="PAS"/>
</dbReference>
<evidence type="ECO:0000256" key="4">
    <source>
        <dbReference type="ARBA" id="ARBA00022553"/>
    </source>
</evidence>
<dbReference type="SUPFAM" id="SSF55785">
    <property type="entry name" value="PYP-like sensor domain (PAS domain)"/>
    <property type="match status" value="1"/>
</dbReference>
<keyword evidence="7" id="KW-0902">Two-component regulatory system</keyword>
<dbReference type="CDD" id="cd06225">
    <property type="entry name" value="HAMP"/>
    <property type="match status" value="1"/>
</dbReference>
<dbReference type="InterPro" id="IPR036097">
    <property type="entry name" value="HisK_dim/P_sf"/>
</dbReference>
<dbReference type="AlphaFoldDB" id="A0A2H0BFS3"/>
<feature type="transmembrane region" description="Helical" evidence="9">
    <location>
        <begin position="238"/>
        <end position="257"/>
    </location>
</feature>
<dbReference type="SUPFAM" id="SSF55874">
    <property type="entry name" value="ATPase domain of HSP90 chaperone/DNA topoisomerase II/histidine kinase"/>
    <property type="match status" value="1"/>
</dbReference>
<evidence type="ECO:0000259" key="12">
    <source>
        <dbReference type="PROSITE" id="PS50885"/>
    </source>
</evidence>
<evidence type="ECO:0000256" key="7">
    <source>
        <dbReference type="ARBA" id="ARBA00023012"/>
    </source>
</evidence>
<evidence type="ECO:0000256" key="8">
    <source>
        <dbReference type="ARBA" id="ARBA00023136"/>
    </source>
</evidence>
<keyword evidence="9" id="KW-1133">Transmembrane helix</keyword>
<feature type="domain" description="HAMP" evidence="12">
    <location>
        <begin position="262"/>
        <end position="314"/>
    </location>
</feature>
<protein>
    <recommendedName>
        <fullName evidence="3">histidine kinase</fullName>
        <ecNumber evidence="3">2.7.13.3</ecNumber>
    </recommendedName>
</protein>
<feature type="transmembrane region" description="Helical" evidence="9">
    <location>
        <begin position="24"/>
        <end position="42"/>
    </location>
</feature>
<dbReference type="InterPro" id="IPR003661">
    <property type="entry name" value="HisK_dim/P_dom"/>
</dbReference>
<dbReference type="InterPro" id="IPR050351">
    <property type="entry name" value="BphY/WalK/GraS-like"/>
</dbReference>
<name>A0A2H0BFS3_UNCKA</name>
<dbReference type="Gene3D" id="3.30.565.10">
    <property type="entry name" value="Histidine kinase-like ATPase, C-terminal domain"/>
    <property type="match status" value="1"/>
</dbReference>
<feature type="domain" description="Histidine kinase" evidence="10">
    <location>
        <begin position="448"/>
        <end position="667"/>
    </location>
</feature>
<dbReference type="Gene3D" id="6.10.340.10">
    <property type="match status" value="1"/>
</dbReference>
<dbReference type="PROSITE" id="PS50112">
    <property type="entry name" value="PAS"/>
    <property type="match status" value="1"/>
</dbReference>
<dbReference type="Gene3D" id="1.10.287.130">
    <property type="match status" value="1"/>
</dbReference>
<sequence>MKNKILPELFTPLELSKIRWKSQVYTHIFFGFWISMLVAYSWNIGTTAILITAALYFALYIFIYIPLFAFLPHLTLKPILPELKRIKNGDQPTEAQAEKMIVFLLGLPRRAIIENVFVTMSAYILGSILWLLNVIPELQNIIHVVIFQTLFLGLIIAITEAFYNYAFVQEKVYASIKYLVDIHPSLSRKLFHASFTSLRTKLLISIRGFSISGQMSILLFLATYLTISVSNQQTQQQIIFSLLLVMLLSFINLLLLAPKVANTFTQPLNALTEWGTSVANGNLDSIMTIKTTDELAEVIAAGNNMVHSLSKDRKNLAKQQNTLEAIIDGIVDSVIAIDSKNKIIFANEQTGLLFGLDVANIIHTDAGTKIAVFDSSNNDVTYRIFSKTDKQIARSELRLVDAKGQSKFVNIINTPISSDSDETAYVIAIHDITKEQEFEQMKVDFVSMAAHELRTPLTSLTGYLATLQEEMVGFSEDHQLFVNRSFESAQQLMDLVDDLLSISRIERGVLKLEKTPTDWEELLSEVVRDSSRLAMDKNISIKITEPQVPLPKVSVDRARIKEIFHNLISNAIKYSPKETTIVLSTERKENDLITHITDHGIGIPKNSIGKLFSKFYRVSASGKDAHSGTGLGLYISKAIIEMHKGEIWVDSQVGKGSTFSFCLPLITSS</sequence>
<dbReference type="EMBL" id="PCSU01000055">
    <property type="protein sequence ID" value="PIP56419.1"/>
    <property type="molecule type" value="Genomic_DNA"/>
</dbReference>
<feature type="transmembrane region" description="Helical" evidence="9">
    <location>
        <begin position="141"/>
        <end position="163"/>
    </location>
</feature>
<dbReference type="InterPro" id="IPR035965">
    <property type="entry name" value="PAS-like_dom_sf"/>
</dbReference>
<keyword evidence="8 9" id="KW-0472">Membrane</keyword>
<dbReference type="SUPFAM" id="SSF47384">
    <property type="entry name" value="Homodimeric domain of signal transducing histidine kinase"/>
    <property type="match status" value="1"/>
</dbReference>
<evidence type="ECO:0000259" key="10">
    <source>
        <dbReference type="PROSITE" id="PS50109"/>
    </source>
</evidence>
<keyword evidence="9" id="KW-0812">Transmembrane</keyword>
<evidence type="ECO:0000259" key="11">
    <source>
        <dbReference type="PROSITE" id="PS50112"/>
    </source>
</evidence>
<dbReference type="PROSITE" id="PS50109">
    <property type="entry name" value="HIS_KIN"/>
    <property type="match status" value="1"/>
</dbReference>
<dbReference type="Pfam" id="PF00672">
    <property type="entry name" value="HAMP"/>
    <property type="match status" value="1"/>
</dbReference>
<dbReference type="Gene3D" id="3.30.450.20">
    <property type="entry name" value="PAS domain"/>
    <property type="match status" value="1"/>
</dbReference>
<feature type="transmembrane region" description="Helical" evidence="9">
    <location>
        <begin position="116"/>
        <end position="135"/>
    </location>
</feature>
<proteinExistence type="predicted"/>
<comment type="caution">
    <text evidence="13">The sequence shown here is derived from an EMBL/GenBank/DDBJ whole genome shotgun (WGS) entry which is preliminary data.</text>
</comment>
<dbReference type="InterPro" id="IPR003660">
    <property type="entry name" value="HAMP_dom"/>
</dbReference>
<dbReference type="InterPro" id="IPR005467">
    <property type="entry name" value="His_kinase_dom"/>
</dbReference>
<organism evidence="13 14">
    <name type="scientific">candidate division WWE3 bacterium CG22_combo_CG10-13_8_21_14_all_39_12</name>
    <dbReference type="NCBI Taxonomy" id="1975094"/>
    <lineage>
        <taxon>Bacteria</taxon>
        <taxon>Katanobacteria</taxon>
    </lineage>
</organism>
<feature type="transmembrane region" description="Helical" evidence="9">
    <location>
        <begin position="204"/>
        <end position="226"/>
    </location>
</feature>
<dbReference type="GO" id="GO:0005886">
    <property type="term" value="C:plasma membrane"/>
    <property type="evidence" value="ECO:0007669"/>
    <property type="project" value="TreeGrafter"/>
</dbReference>
<evidence type="ECO:0000256" key="9">
    <source>
        <dbReference type="SAM" id="Phobius"/>
    </source>
</evidence>
<gene>
    <name evidence="13" type="ORF">COX05_03090</name>
</gene>
<keyword evidence="6" id="KW-0418">Kinase</keyword>
<dbReference type="GO" id="GO:0004721">
    <property type="term" value="F:phosphoprotein phosphatase activity"/>
    <property type="evidence" value="ECO:0007669"/>
    <property type="project" value="TreeGrafter"/>
</dbReference>
<feature type="transmembrane region" description="Helical" evidence="9">
    <location>
        <begin position="48"/>
        <end position="71"/>
    </location>
</feature>
<dbReference type="SUPFAM" id="SSF158472">
    <property type="entry name" value="HAMP domain-like"/>
    <property type="match status" value="1"/>
</dbReference>
<dbReference type="GO" id="GO:0016036">
    <property type="term" value="P:cellular response to phosphate starvation"/>
    <property type="evidence" value="ECO:0007669"/>
    <property type="project" value="TreeGrafter"/>
</dbReference>
<dbReference type="PROSITE" id="PS50885">
    <property type="entry name" value="HAMP"/>
    <property type="match status" value="1"/>
</dbReference>
<feature type="domain" description="PAS" evidence="11">
    <location>
        <begin position="319"/>
        <end position="362"/>
    </location>
</feature>
<accession>A0A2H0BFS3</accession>
<dbReference type="Pfam" id="PF13426">
    <property type="entry name" value="PAS_9"/>
    <property type="match status" value="1"/>
</dbReference>
<evidence type="ECO:0000256" key="3">
    <source>
        <dbReference type="ARBA" id="ARBA00012438"/>
    </source>
</evidence>
<dbReference type="InterPro" id="IPR004358">
    <property type="entry name" value="Sig_transdc_His_kin-like_C"/>
</dbReference>
<evidence type="ECO:0000256" key="2">
    <source>
        <dbReference type="ARBA" id="ARBA00004370"/>
    </source>
</evidence>
<dbReference type="NCBIfam" id="TIGR00229">
    <property type="entry name" value="sensory_box"/>
    <property type="match status" value="1"/>
</dbReference>
<dbReference type="Pfam" id="PF02518">
    <property type="entry name" value="HATPase_c"/>
    <property type="match status" value="1"/>
</dbReference>
<dbReference type="FunFam" id="3.30.565.10:FF:000006">
    <property type="entry name" value="Sensor histidine kinase WalK"/>
    <property type="match status" value="1"/>
</dbReference>
<dbReference type="Proteomes" id="UP000228495">
    <property type="component" value="Unassembled WGS sequence"/>
</dbReference>
<dbReference type="CDD" id="cd00082">
    <property type="entry name" value="HisKA"/>
    <property type="match status" value="1"/>
</dbReference>
<dbReference type="SMART" id="SM00388">
    <property type="entry name" value="HisKA"/>
    <property type="match status" value="1"/>
</dbReference>
<dbReference type="PRINTS" id="PR00344">
    <property type="entry name" value="BCTRLSENSOR"/>
</dbReference>
<comment type="catalytic activity">
    <reaction evidence="1">
        <text>ATP + protein L-histidine = ADP + protein N-phospho-L-histidine.</text>
        <dbReference type="EC" id="2.7.13.3"/>
    </reaction>
</comment>
<dbReference type="PANTHER" id="PTHR45453:SF1">
    <property type="entry name" value="PHOSPHATE REGULON SENSOR PROTEIN PHOR"/>
    <property type="match status" value="1"/>
</dbReference>
<dbReference type="Pfam" id="PF00512">
    <property type="entry name" value="HisKA"/>
    <property type="match status" value="1"/>
</dbReference>
<dbReference type="PANTHER" id="PTHR45453">
    <property type="entry name" value="PHOSPHATE REGULON SENSOR PROTEIN PHOR"/>
    <property type="match status" value="1"/>
</dbReference>
<comment type="subcellular location">
    <subcellularLocation>
        <location evidence="2">Membrane</location>
    </subcellularLocation>
</comment>
<dbReference type="InterPro" id="IPR036890">
    <property type="entry name" value="HATPase_C_sf"/>
</dbReference>
<evidence type="ECO:0000256" key="5">
    <source>
        <dbReference type="ARBA" id="ARBA00022679"/>
    </source>
</evidence>
<evidence type="ECO:0000256" key="6">
    <source>
        <dbReference type="ARBA" id="ARBA00022777"/>
    </source>
</evidence>